<accession>A0A6M3L7E2</accession>
<reference evidence="1" key="1">
    <citation type="submission" date="2020-03" db="EMBL/GenBank/DDBJ databases">
        <title>The deep terrestrial virosphere.</title>
        <authorList>
            <person name="Holmfeldt K."/>
            <person name="Nilsson E."/>
            <person name="Simone D."/>
            <person name="Lopez-Fernandez M."/>
            <person name="Wu X."/>
            <person name="de Brujin I."/>
            <person name="Lundin D."/>
            <person name="Andersson A."/>
            <person name="Bertilsson S."/>
            <person name="Dopson M."/>
        </authorList>
    </citation>
    <scope>NUCLEOTIDE SEQUENCE</scope>
    <source>
        <strain evidence="1">MM415B02512</strain>
    </source>
</reference>
<name>A0A6M3L7E2_9ZZZZ</name>
<gene>
    <name evidence="1" type="ORF">MM415B02512_0015</name>
</gene>
<organism evidence="1">
    <name type="scientific">viral metagenome</name>
    <dbReference type="NCBI Taxonomy" id="1070528"/>
    <lineage>
        <taxon>unclassified sequences</taxon>
        <taxon>metagenomes</taxon>
        <taxon>organismal metagenomes</taxon>
    </lineage>
</organism>
<protein>
    <submittedName>
        <fullName evidence="1">Uncharacterized protein</fullName>
    </submittedName>
</protein>
<dbReference type="EMBL" id="MT142865">
    <property type="protein sequence ID" value="QJA89742.1"/>
    <property type="molecule type" value="Genomic_DNA"/>
</dbReference>
<evidence type="ECO:0000313" key="1">
    <source>
        <dbReference type="EMBL" id="QJA89742.1"/>
    </source>
</evidence>
<proteinExistence type="predicted"/>
<sequence length="136" mass="14899">MPEKTDTNILIEDGKIMLPFGGKAVEVRALTIEKSVAWVKEVKNAWFTQAKINADARGIDIKGKKDADLIKEFQGAIEAGAGGDMIMIRDLLVKYGIPAKTVNAGTVDEILSAFDKCYATENPTRRFWQAVMTPPA</sequence>
<dbReference type="AlphaFoldDB" id="A0A6M3L7E2"/>